<gene>
    <name evidence="2" type="ORF">EAH76_12850</name>
</gene>
<comment type="caution">
    <text evidence="2">The sequence shown here is derived from an EMBL/GenBank/DDBJ whole genome shotgun (WGS) entry which is preliminary data.</text>
</comment>
<proteinExistence type="predicted"/>
<dbReference type="AlphaFoldDB" id="A0A502FT91"/>
<feature type="transmembrane region" description="Helical" evidence="1">
    <location>
        <begin position="6"/>
        <end position="23"/>
    </location>
</feature>
<keyword evidence="3" id="KW-1185">Reference proteome</keyword>
<keyword evidence="1" id="KW-1133">Transmembrane helix</keyword>
<dbReference type="OrthoDB" id="7585591at2"/>
<evidence type="ECO:0000313" key="3">
    <source>
        <dbReference type="Proteomes" id="UP000319931"/>
    </source>
</evidence>
<organism evidence="2 3">
    <name type="scientific">Sphingomonas glacialis</name>
    <dbReference type="NCBI Taxonomy" id="658225"/>
    <lineage>
        <taxon>Bacteria</taxon>
        <taxon>Pseudomonadati</taxon>
        <taxon>Pseudomonadota</taxon>
        <taxon>Alphaproteobacteria</taxon>
        <taxon>Sphingomonadales</taxon>
        <taxon>Sphingomonadaceae</taxon>
        <taxon>Sphingomonas</taxon>
    </lineage>
</organism>
<accession>A0A502FT91</accession>
<dbReference type="RefSeq" id="WP_140850676.1">
    <property type="nucleotide sequence ID" value="NZ_RCZC01000003.1"/>
</dbReference>
<protein>
    <submittedName>
        <fullName evidence="2">Uncharacterized protein</fullName>
    </submittedName>
</protein>
<evidence type="ECO:0000313" key="2">
    <source>
        <dbReference type="EMBL" id="TPG52758.1"/>
    </source>
</evidence>
<sequence>MDWTQIGLSVAGVLGLALVARWLRLGEARISSAAQARETAEQMLAGFVAHGAVIGTDGNAALVAGNGAIALLKRHGAKVAARRLIAPLQLTQAIEGVRVESGERPFGAVLLFGVLEADVRALEDTVARGTTYH</sequence>
<reference evidence="2 3" key="1">
    <citation type="journal article" date="2019" name="Environ. Microbiol.">
        <title>Species interactions and distinct microbial communities in high Arctic permafrost affected cryosols are associated with the CH4 and CO2 gas fluxes.</title>
        <authorList>
            <person name="Altshuler I."/>
            <person name="Hamel J."/>
            <person name="Turney S."/>
            <person name="Magnuson E."/>
            <person name="Levesque R."/>
            <person name="Greer C."/>
            <person name="Whyte L.G."/>
        </authorList>
    </citation>
    <scope>NUCLEOTIDE SEQUENCE [LARGE SCALE GENOMIC DNA]</scope>
    <source>
        <strain evidence="2 3">E6.1</strain>
    </source>
</reference>
<evidence type="ECO:0000256" key="1">
    <source>
        <dbReference type="SAM" id="Phobius"/>
    </source>
</evidence>
<keyword evidence="1" id="KW-0812">Transmembrane</keyword>
<name>A0A502FT91_9SPHN</name>
<keyword evidence="1" id="KW-0472">Membrane</keyword>
<dbReference type="EMBL" id="RCZC01000003">
    <property type="protein sequence ID" value="TPG52758.1"/>
    <property type="molecule type" value="Genomic_DNA"/>
</dbReference>
<dbReference type="Proteomes" id="UP000319931">
    <property type="component" value="Unassembled WGS sequence"/>
</dbReference>